<sequence>MNLDSNPSVKRRTKRMCSGQRNNVCLYLTTRSYGCSVNCAGAIQRRNMGFLRKLVCQESTKFQKVWTKHSKSPIVYERGRIYFDNYRCCFNSVTSEPHHLYELPKCSKLEKIEDALLCECPVGEILLKPSDYKPSLIVVTGHNWLLRLSANTGETLEKIYLGSYCKFRYLTWDVPQETIVAKSSQKKLTALEQRAGSQQHGLLYLAVFKILPLSLMGMLEINKNFMEQRLDLGQACNWSGMAGIVGDFPFGIPCNIKITDTPPLLFEVSCLENSFQIGGYPWHYIITPNKKKDKGTYHICSLSNNVLANNGIQDMKCCSLESDWIYFHPDTSSRIIHVGPNKINVLKLKEVETNSQQHQIEEDFVILAKRETKVNRLVTVTASGRVVKKRFEQLDDDPEQETFKVVDYEDELDLLSVVAVTQTDTDGSAHIDFYSNENGKLLKSIRLIESWDVTYNHEVYFDRDTVIHIEQKPNRLFFCYIYKMICNTGEK</sequence>
<dbReference type="CTD" id="80067"/>
<protein>
    <submittedName>
        <fullName evidence="2">DDB1- and CUL4-associated factor 17 isoform X2</fullName>
    </submittedName>
</protein>
<gene>
    <name evidence="2" type="primary">DCAF17</name>
</gene>
<dbReference type="InterPro" id="IPR031620">
    <property type="entry name" value="DCAF17"/>
</dbReference>
<keyword evidence="1" id="KW-1185">Reference proteome</keyword>
<dbReference type="GeneID" id="115474823"/>
<name>A0A6P7YMU2_9AMPH</name>
<dbReference type="AlphaFoldDB" id="A0A6P7YMU2"/>
<dbReference type="PANTHER" id="PTHR14815:SF2">
    <property type="entry name" value="DDB1- AND CUL4-ASSOCIATED FACTOR 17"/>
    <property type="match status" value="1"/>
</dbReference>
<evidence type="ECO:0000313" key="1">
    <source>
        <dbReference type="Proteomes" id="UP000515156"/>
    </source>
</evidence>
<dbReference type="GO" id="GO:0080008">
    <property type="term" value="C:Cul4-RING E3 ubiquitin ligase complex"/>
    <property type="evidence" value="ECO:0007669"/>
    <property type="project" value="TreeGrafter"/>
</dbReference>
<dbReference type="GO" id="GO:0016567">
    <property type="term" value="P:protein ubiquitination"/>
    <property type="evidence" value="ECO:0007669"/>
    <property type="project" value="InterPro"/>
</dbReference>
<proteinExistence type="predicted"/>
<dbReference type="Pfam" id="PF15802">
    <property type="entry name" value="DCAF17"/>
    <property type="match status" value="1"/>
</dbReference>
<reference evidence="2" key="1">
    <citation type="submission" date="2025-08" db="UniProtKB">
        <authorList>
            <consortium name="RefSeq"/>
        </authorList>
    </citation>
    <scope>IDENTIFICATION</scope>
</reference>
<dbReference type="PANTHER" id="PTHR14815">
    <property type="entry name" value="DDB1- AND CUL4-ASSOCIATED FACTOR 17"/>
    <property type="match status" value="1"/>
</dbReference>
<evidence type="ECO:0000313" key="2">
    <source>
        <dbReference type="RefSeq" id="XP_030066358.1"/>
    </source>
</evidence>
<accession>A0A6P7YMU2</accession>
<organism evidence="1 2">
    <name type="scientific">Microcaecilia unicolor</name>
    <dbReference type="NCBI Taxonomy" id="1415580"/>
    <lineage>
        <taxon>Eukaryota</taxon>
        <taxon>Metazoa</taxon>
        <taxon>Chordata</taxon>
        <taxon>Craniata</taxon>
        <taxon>Vertebrata</taxon>
        <taxon>Euteleostomi</taxon>
        <taxon>Amphibia</taxon>
        <taxon>Gymnophiona</taxon>
        <taxon>Siphonopidae</taxon>
        <taxon>Microcaecilia</taxon>
    </lineage>
</organism>
<dbReference type="RefSeq" id="XP_030066358.1">
    <property type="nucleotide sequence ID" value="XM_030210498.1"/>
</dbReference>
<dbReference type="Proteomes" id="UP000515156">
    <property type="component" value="Chromosome 7"/>
</dbReference>